<organism evidence="1 2">
    <name type="scientific">Catellatospora bangladeshensis</name>
    <dbReference type="NCBI Taxonomy" id="310355"/>
    <lineage>
        <taxon>Bacteria</taxon>
        <taxon>Bacillati</taxon>
        <taxon>Actinomycetota</taxon>
        <taxon>Actinomycetes</taxon>
        <taxon>Micromonosporales</taxon>
        <taxon>Micromonosporaceae</taxon>
        <taxon>Catellatospora</taxon>
    </lineage>
</organism>
<evidence type="ECO:0008006" key="3">
    <source>
        <dbReference type="Google" id="ProtNLM"/>
    </source>
</evidence>
<dbReference type="AlphaFoldDB" id="A0A8J3JI99"/>
<gene>
    <name evidence="1" type="ORF">Cba03nite_65550</name>
</gene>
<dbReference type="Proteomes" id="UP000601223">
    <property type="component" value="Unassembled WGS sequence"/>
</dbReference>
<protein>
    <recommendedName>
        <fullName evidence="3">BON domain-containing protein</fullName>
    </recommendedName>
</protein>
<evidence type="ECO:0000313" key="1">
    <source>
        <dbReference type="EMBL" id="GIF85206.1"/>
    </source>
</evidence>
<keyword evidence="2" id="KW-1185">Reference proteome</keyword>
<dbReference type="Gene3D" id="3.40.1520.20">
    <property type="match status" value="1"/>
</dbReference>
<sequence length="87" mass="9513">MVSEARISDEYADAAVHRMLTEDGSICEQGIEVIRRDSLIVLRGQVESAARRDAIAARVAAEFPDRHVQNDIVVTTVAVPPEPEVIS</sequence>
<name>A0A8J3JI99_9ACTN</name>
<comment type="caution">
    <text evidence="1">The sequence shown here is derived from an EMBL/GenBank/DDBJ whole genome shotgun (WGS) entry which is preliminary data.</text>
</comment>
<proteinExistence type="predicted"/>
<dbReference type="EMBL" id="BONF01000044">
    <property type="protein sequence ID" value="GIF85206.1"/>
    <property type="molecule type" value="Genomic_DNA"/>
</dbReference>
<evidence type="ECO:0000313" key="2">
    <source>
        <dbReference type="Proteomes" id="UP000601223"/>
    </source>
</evidence>
<accession>A0A8J3JI99</accession>
<reference evidence="1 2" key="1">
    <citation type="submission" date="2021-01" db="EMBL/GenBank/DDBJ databases">
        <title>Whole genome shotgun sequence of Catellatospora bangladeshensis NBRC 107357.</title>
        <authorList>
            <person name="Komaki H."/>
            <person name="Tamura T."/>
        </authorList>
    </citation>
    <scope>NUCLEOTIDE SEQUENCE [LARGE SCALE GENOMIC DNA]</scope>
    <source>
        <strain evidence="1 2">NBRC 107357</strain>
    </source>
</reference>